<proteinExistence type="predicted"/>
<dbReference type="EMBL" id="CALTRL010004015">
    <property type="protein sequence ID" value="CAH7682334.1"/>
    <property type="molecule type" value="Genomic_DNA"/>
</dbReference>
<protein>
    <submittedName>
        <fullName evidence="2">Uncharacterized protein</fullName>
    </submittedName>
</protein>
<dbReference type="AlphaFoldDB" id="A0AAV0B672"/>
<feature type="non-terminal residue" evidence="2">
    <location>
        <position position="1"/>
    </location>
</feature>
<organism evidence="2 3">
    <name type="scientific">Phakopsora pachyrhizi</name>
    <name type="common">Asian soybean rust disease fungus</name>
    <dbReference type="NCBI Taxonomy" id="170000"/>
    <lineage>
        <taxon>Eukaryota</taxon>
        <taxon>Fungi</taxon>
        <taxon>Dikarya</taxon>
        <taxon>Basidiomycota</taxon>
        <taxon>Pucciniomycotina</taxon>
        <taxon>Pucciniomycetes</taxon>
        <taxon>Pucciniales</taxon>
        <taxon>Phakopsoraceae</taxon>
        <taxon>Phakopsora</taxon>
    </lineage>
</organism>
<dbReference type="Proteomes" id="UP001153365">
    <property type="component" value="Unassembled WGS sequence"/>
</dbReference>
<evidence type="ECO:0000256" key="1">
    <source>
        <dbReference type="SAM" id="MobiDB-lite"/>
    </source>
</evidence>
<comment type="caution">
    <text evidence="2">The sequence shown here is derived from an EMBL/GenBank/DDBJ whole genome shotgun (WGS) entry which is preliminary data.</text>
</comment>
<feature type="region of interest" description="Disordered" evidence="1">
    <location>
        <begin position="1"/>
        <end position="59"/>
    </location>
</feature>
<evidence type="ECO:0000313" key="3">
    <source>
        <dbReference type="Proteomes" id="UP001153365"/>
    </source>
</evidence>
<evidence type="ECO:0000313" key="2">
    <source>
        <dbReference type="EMBL" id="CAH7682334.1"/>
    </source>
</evidence>
<reference evidence="2" key="1">
    <citation type="submission" date="2022-06" db="EMBL/GenBank/DDBJ databases">
        <authorList>
            <consortium name="SYNGENTA / RWTH Aachen University"/>
        </authorList>
    </citation>
    <scope>NUCLEOTIDE SEQUENCE</scope>
</reference>
<feature type="compositionally biased region" description="Polar residues" evidence="1">
    <location>
        <begin position="26"/>
        <end position="59"/>
    </location>
</feature>
<name>A0AAV0B672_PHAPC</name>
<feature type="region of interest" description="Disordered" evidence="1">
    <location>
        <begin position="85"/>
        <end position="114"/>
    </location>
</feature>
<sequence length="154" mass="16423">EDHLQAVLVDEPTPVGGLPGVEPNQGLMSTETNRPHSTAADNHSHTQSHTVSQPAVQGSGSAIPIPLPLLGPVTQPVKAVTLLPSTLSLPQPPTTATTTPAATTPTPDTSAAQQQLGHLTVVVCRCKGKGRKRKKDRRELRLSRKNYQKRNERA</sequence>
<gene>
    <name evidence="2" type="ORF">PPACK8108_LOCUS15191</name>
</gene>
<accession>A0AAV0B672</accession>
<feature type="region of interest" description="Disordered" evidence="1">
    <location>
        <begin position="128"/>
        <end position="154"/>
    </location>
</feature>
<keyword evidence="3" id="KW-1185">Reference proteome</keyword>